<accession>A0ABW9YA62</accession>
<feature type="compositionally biased region" description="Low complexity" evidence="1">
    <location>
        <begin position="65"/>
        <end position="78"/>
    </location>
</feature>
<organism evidence="3 4">
    <name type="scientific">Paragemmobacter ruber</name>
    <dbReference type="NCBI Taxonomy" id="1985673"/>
    <lineage>
        <taxon>Bacteria</taxon>
        <taxon>Pseudomonadati</taxon>
        <taxon>Pseudomonadota</taxon>
        <taxon>Alphaproteobacteria</taxon>
        <taxon>Rhodobacterales</taxon>
        <taxon>Paracoccaceae</taxon>
        <taxon>Paragemmobacter</taxon>
    </lineage>
</organism>
<feature type="chain" id="PRO_5045971079" evidence="2">
    <location>
        <begin position="24"/>
        <end position="241"/>
    </location>
</feature>
<protein>
    <submittedName>
        <fullName evidence="3">Uncharacterized protein</fullName>
    </submittedName>
</protein>
<comment type="caution">
    <text evidence="3">The sequence shown here is derived from an EMBL/GenBank/DDBJ whole genome shotgun (WGS) entry which is preliminary data.</text>
</comment>
<keyword evidence="4" id="KW-1185">Reference proteome</keyword>
<evidence type="ECO:0000256" key="1">
    <source>
        <dbReference type="SAM" id="MobiDB-lite"/>
    </source>
</evidence>
<dbReference type="Proteomes" id="UP001517376">
    <property type="component" value="Unassembled WGS sequence"/>
</dbReference>
<gene>
    <name evidence="3" type="ORF">GU920_13895</name>
</gene>
<reference evidence="4" key="1">
    <citation type="submission" date="2020-01" db="EMBL/GenBank/DDBJ databases">
        <title>Sphingomonas sp. strain CSW-10.</title>
        <authorList>
            <person name="Chen W.-M."/>
        </authorList>
    </citation>
    <scope>NUCLEOTIDE SEQUENCE [LARGE SCALE GENOMIC DNA]</scope>
    <source>
        <strain evidence="4">CCP-1</strain>
    </source>
</reference>
<proteinExistence type="predicted"/>
<evidence type="ECO:0000313" key="3">
    <source>
        <dbReference type="EMBL" id="NBE08629.1"/>
    </source>
</evidence>
<sequence length="241" mass="24492">MSNPCRMVLTAVALSLVASATWAQGDDGMEQQRCVWSCLANSPGAASAEYNACVAQLCEALNPGSPTADPAADPAPSGLTVSPRPPARPTGATADAHASAAAPPPMPQTPVAQNTPQDAAPSGWTFGPGADGAGMFAGVADPVSGRRIDWLCAKGRPSVLALSPYEGEGRVIFTVDTRPREVQLTVEGAAAFAPIGFADPLFLHIASGPEFTVADPAGQVLGRFSMDGAPLAIGQAEGRCR</sequence>
<feature type="compositionally biased region" description="Low complexity" evidence="1">
    <location>
        <begin position="89"/>
        <end position="101"/>
    </location>
</feature>
<dbReference type="EMBL" id="JAAATW010000003">
    <property type="protein sequence ID" value="NBE08629.1"/>
    <property type="molecule type" value="Genomic_DNA"/>
</dbReference>
<feature type="signal peptide" evidence="2">
    <location>
        <begin position="1"/>
        <end position="23"/>
    </location>
</feature>
<keyword evidence="2" id="KW-0732">Signal</keyword>
<evidence type="ECO:0000256" key="2">
    <source>
        <dbReference type="SAM" id="SignalP"/>
    </source>
</evidence>
<name>A0ABW9YA62_9RHOB</name>
<dbReference type="RefSeq" id="WP_161767683.1">
    <property type="nucleotide sequence ID" value="NZ_JAAATW010000003.1"/>
</dbReference>
<feature type="region of interest" description="Disordered" evidence="1">
    <location>
        <begin position="65"/>
        <end position="127"/>
    </location>
</feature>
<evidence type="ECO:0000313" key="4">
    <source>
        <dbReference type="Proteomes" id="UP001517376"/>
    </source>
</evidence>